<feature type="compositionally biased region" description="Polar residues" evidence="5">
    <location>
        <begin position="429"/>
        <end position="439"/>
    </location>
</feature>
<dbReference type="PANTHER" id="PTHR16092">
    <property type="entry name" value="SEC3/SYNTAXIN-RELATED"/>
    <property type="match status" value="1"/>
</dbReference>
<feature type="domain" description="Exocyst complex component Sec3 PIP2-binding N-terminal" evidence="6">
    <location>
        <begin position="77"/>
        <end position="178"/>
    </location>
</feature>
<dbReference type="GO" id="GO:0005886">
    <property type="term" value="C:plasma membrane"/>
    <property type="evidence" value="ECO:0007669"/>
    <property type="project" value="TreeGrafter"/>
</dbReference>
<keyword evidence="2" id="KW-0813">Transport</keyword>
<dbReference type="Pfam" id="PF15277">
    <property type="entry name" value="Sec3-PIP2_bind"/>
    <property type="match status" value="1"/>
</dbReference>
<feature type="region of interest" description="Disordered" evidence="5">
    <location>
        <begin position="1"/>
        <end position="29"/>
    </location>
</feature>
<dbReference type="OrthoDB" id="27109at2759"/>
<gene>
    <name evidence="7" type="ORF">L207DRAFT_561642</name>
</gene>
<feature type="region of interest" description="Disordered" evidence="5">
    <location>
        <begin position="805"/>
        <end position="824"/>
    </location>
</feature>
<dbReference type="EMBL" id="KZ613939">
    <property type="protein sequence ID" value="PMD46271.1"/>
    <property type="molecule type" value="Genomic_DNA"/>
</dbReference>
<protein>
    <recommendedName>
        <fullName evidence="6">Exocyst complex component Sec3 PIP2-binding N-terminal domain-containing protein</fullName>
    </recommendedName>
</protein>
<keyword evidence="8" id="KW-1185">Reference proteome</keyword>
<dbReference type="GO" id="GO:0005546">
    <property type="term" value="F:phosphatidylinositol-4,5-bisphosphate binding"/>
    <property type="evidence" value="ECO:0007669"/>
    <property type="project" value="TreeGrafter"/>
</dbReference>
<keyword evidence="3" id="KW-0268">Exocytosis</keyword>
<dbReference type="Pfam" id="PF20654">
    <property type="entry name" value="Sec3_C-term"/>
    <property type="match status" value="1"/>
</dbReference>
<feature type="compositionally biased region" description="Basic and acidic residues" evidence="5">
    <location>
        <begin position="568"/>
        <end position="578"/>
    </location>
</feature>
<feature type="compositionally biased region" description="Low complexity" evidence="5">
    <location>
        <begin position="203"/>
        <end position="214"/>
    </location>
</feature>
<evidence type="ECO:0000256" key="3">
    <source>
        <dbReference type="ARBA" id="ARBA00022483"/>
    </source>
</evidence>
<accession>A0A2J6S670</accession>
<dbReference type="GO" id="GO:0006887">
    <property type="term" value="P:exocytosis"/>
    <property type="evidence" value="ECO:0007669"/>
    <property type="project" value="UniProtKB-KW"/>
</dbReference>
<evidence type="ECO:0000256" key="2">
    <source>
        <dbReference type="ARBA" id="ARBA00022448"/>
    </source>
</evidence>
<dbReference type="FunFam" id="2.30.29.90:FF:000003">
    <property type="entry name" value="Exocyst complex component Sec3"/>
    <property type="match status" value="1"/>
</dbReference>
<feature type="compositionally biased region" description="Polar residues" evidence="5">
    <location>
        <begin position="551"/>
        <end position="567"/>
    </location>
</feature>
<evidence type="ECO:0000256" key="5">
    <source>
        <dbReference type="SAM" id="MobiDB-lite"/>
    </source>
</evidence>
<dbReference type="Proteomes" id="UP000235786">
    <property type="component" value="Unassembled WGS sequence"/>
</dbReference>
<feature type="compositionally biased region" description="Polar residues" evidence="5">
    <location>
        <begin position="260"/>
        <end position="269"/>
    </location>
</feature>
<organism evidence="7 8">
    <name type="scientific">Hyaloscypha variabilis (strain UAMH 11265 / GT02V1 / F)</name>
    <name type="common">Meliniomyces variabilis</name>
    <dbReference type="NCBI Taxonomy" id="1149755"/>
    <lineage>
        <taxon>Eukaryota</taxon>
        <taxon>Fungi</taxon>
        <taxon>Dikarya</taxon>
        <taxon>Ascomycota</taxon>
        <taxon>Pezizomycotina</taxon>
        <taxon>Leotiomycetes</taxon>
        <taxon>Helotiales</taxon>
        <taxon>Hyaloscyphaceae</taxon>
        <taxon>Hyaloscypha</taxon>
        <taxon>Hyaloscypha variabilis</taxon>
    </lineage>
</organism>
<feature type="compositionally biased region" description="Basic and acidic residues" evidence="5">
    <location>
        <begin position="604"/>
        <end position="615"/>
    </location>
</feature>
<evidence type="ECO:0000259" key="6">
    <source>
        <dbReference type="SMART" id="SM01313"/>
    </source>
</evidence>
<proteinExistence type="inferred from homology"/>
<feature type="compositionally biased region" description="Low complexity" evidence="5">
    <location>
        <begin position="584"/>
        <end position="598"/>
    </location>
</feature>
<dbReference type="GO" id="GO:0006893">
    <property type="term" value="P:Golgi to plasma membrane transport"/>
    <property type="evidence" value="ECO:0007669"/>
    <property type="project" value="TreeGrafter"/>
</dbReference>
<dbReference type="SMART" id="SM01313">
    <property type="entry name" value="Sec3-PIP2_bind"/>
    <property type="match status" value="1"/>
</dbReference>
<evidence type="ECO:0000256" key="1">
    <source>
        <dbReference type="ARBA" id="ARBA00006518"/>
    </source>
</evidence>
<dbReference type="Gene3D" id="2.30.29.90">
    <property type="match status" value="1"/>
</dbReference>
<feature type="compositionally biased region" description="Polar residues" evidence="5">
    <location>
        <begin position="335"/>
        <end position="355"/>
    </location>
</feature>
<dbReference type="CDD" id="cd13315">
    <property type="entry name" value="PH_Sec3"/>
    <property type="match status" value="1"/>
</dbReference>
<evidence type="ECO:0000313" key="8">
    <source>
        <dbReference type="Proteomes" id="UP000235786"/>
    </source>
</evidence>
<sequence length="1416" mass="156299">MEGPSQNGPGGVNGSNGSNGTVTRAERFEDEKRRIIDSCFGKREEDGSLSESYITHIRIVEDAAYPSSPPPPNASSDAKKPRLIIVAVRKSGRVRMHKARENVNGTFSIGKTWPLDDLSAVKSYSGITPTNAEEAQHKEWAGGIGFTVTLGKPYYWQASTAKEKQFFISSLVKIYTKYTGGKTPELIGFDTKERESLVGGATGTTSQATSQQSGRPGASYGQTSQNRPPPRQEPSRERLRSQPSRDAMQRPQAQMPPRNTPSLTSQTSRPDIRGSPSGSMDSNGGGPQQQNLRRLASTNQSQESFARSDDGASLPPRSRGGMNGLPSAPGRFQDRSVTPNSLRAATPDSTFSTSKDVVEDIPPVPAPLTFPPERRRPPMPIIGDSRRGQGSVENIVPAPLSSPGMRREDLRPPVRSSERTQPREREQTTKVTDAQSDPISMSREVDSIADPPLSKSTPAITSPPVQVPKEPEEPEEERPGLGPMIKSKKSRGEIAGKFMQAAKTANAFNSFKPRAGGAAERLRETQTKSSDGPDGITSVVPAPSLVRGMSADNTNLLTPPASISSEKMSPRKSHDSIPEVKITVPQSDSPSSVDGPVPAAQDKAIPEKSQTREVKRIKSPAETMAKELASLGIDPAILGGRGGELVAAWEEFGWVGEGIRTKNIDQMKDEVERELNKVQAGGWLKMLDEEDERIEAIKQGLDKCIEECDELDGLLTLYSVELGTLNDDIAYIEAQSQGLQVQAANQKLLQAELTSLLDTISISSEQLESLREASLESPTGIDQIEKSLVLLFKAMLTIDPSLSLSGARPSEDGGSLSSGKPGGFGNSEIGSMRVLQEKKDVYRNEAALFLRRLKPFLQVKFAAAIDETRKALERERGNNLTRSAGKAKLDTRNHDLARQILWIYSPLMLFSREVDRLEWEELIKLYETLCKPLYQDEFRDAVFAWKRIARKPTGEESEMLFTSQVEKQADGIATTARKLTVKRSQTLAKSLRSPMGDNSSKANVDKASDGRLQPYEVFTGALDEMVPIMTTEQNFIVEFFHISSLEQLDFPELVSAAPPDSRRGADLKRNRVMDPNRDLAKLVVQSMEEVYTFFAGDMQALVDWTIQADPLQGVGVIAAIERKILELEESSQEYLARTLQKLHTRLVGLFSKFLDEQIRAIEDTKVKIKKRKGVISFIRIFPSFSLTLETMLVTSHDLDIRETVNRAYARINKTMFESLKVIARENPGANIAGADPEDKEALNYQILLIENMNHYLEEVDTRSNPVLEDWGQNAAQEMEEHMSLYLGAVIRRPLGKLLDFLESTESLILSHQPDEPPSKISGMPSHSKATFKKILAGYDSKEIRKGIEALKKRVEKHFGDADDPGLSRALVAKVIQNCEKYYEKVEDRILTISRDVYDGEIAEWNRADVSAAFKGR</sequence>
<reference evidence="7 8" key="1">
    <citation type="submission" date="2016-04" db="EMBL/GenBank/DDBJ databases">
        <title>A degradative enzymes factory behind the ericoid mycorrhizal symbiosis.</title>
        <authorList>
            <consortium name="DOE Joint Genome Institute"/>
            <person name="Martino E."/>
            <person name="Morin E."/>
            <person name="Grelet G."/>
            <person name="Kuo A."/>
            <person name="Kohler A."/>
            <person name="Daghino S."/>
            <person name="Barry K."/>
            <person name="Choi C."/>
            <person name="Cichocki N."/>
            <person name="Clum A."/>
            <person name="Copeland A."/>
            <person name="Hainaut M."/>
            <person name="Haridas S."/>
            <person name="Labutti K."/>
            <person name="Lindquist E."/>
            <person name="Lipzen A."/>
            <person name="Khouja H.-R."/>
            <person name="Murat C."/>
            <person name="Ohm R."/>
            <person name="Olson A."/>
            <person name="Spatafora J."/>
            <person name="Veneault-Fourrey C."/>
            <person name="Henrissat B."/>
            <person name="Grigoriev I."/>
            <person name="Martin F."/>
            <person name="Perotto S."/>
        </authorList>
    </citation>
    <scope>NUCLEOTIDE SEQUENCE [LARGE SCALE GENOMIC DNA]</scope>
    <source>
        <strain evidence="7 8">F</strain>
    </source>
</reference>
<keyword evidence="4" id="KW-0175">Coiled coil</keyword>
<dbReference type="GO" id="GO:0000145">
    <property type="term" value="C:exocyst"/>
    <property type="evidence" value="ECO:0007669"/>
    <property type="project" value="InterPro"/>
</dbReference>
<feature type="compositionally biased region" description="Polar residues" evidence="5">
    <location>
        <begin position="276"/>
        <end position="305"/>
    </location>
</feature>
<feature type="region of interest" description="Disordered" evidence="5">
    <location>
        <begin position="198"/>
        <end position="615"/>
    </location>
</feature>
<name>A0A2J6S670_HYAVF</name>
<dbReference type="PANTHER" id="PTHR16092:SF14">
    <property type="entry name" value="EXOCYST COMPLEX COMPONENT 1 ISOFORM X1"/>
    <property type="match status" value="1"/>
</dbReference>
<dbReference type="InterPro" id="IPR019160">
    <property type="entry name" value="Sec3_CC"/>
</dbReference>
<dbReference type="InterPro" id="IPR048628">
    <property type="entry name" value="Sec3_C"/>
</dbReference>
<dbReference type="Pfam" id="PF09763">
    <property type="entry name" value="Sec3_CC"/>
    <property type="match status" value="1"/>
</dbReference>
<evidence type="ECO:0000313" key="7">
    <source>
        <dbReference type="EMBL" id="PMD46271.1"/>
    </source>
</evidence>
<dbReference type="STRING" id="1149755.A0A2J6S670"/>
<evidence type="ECO:0000256" key="4">
    <source>
        <dbReference type="ARBA" id="ARBA00023054"/>
    </source>
</evidence>
<comment type="similarity">
    <text evidence="1">Belongs to the SEC3 family.</text>
</comment>
<dbReference type="InterPro" id="IPR028258">
    <property type="entry name" value="Sec3-PIP2_bind"/>
</dbReference>
<feature type="compositionally biased region" description="Basic and acidic residues" evidence="5">
    <location>
        <begin position="405"/>
        <end position="428"/>
    </location>
</feature>